<organism evidence="2 3">
    <name type="scientific">Rhodococcus tukisamuensis</name>
    <dbReference type="NCBI Taxonomy" id="168276"/>
    <lineage>
        <taxon>Bacteria</taxon>
        <taxon>Bacillati</taxon>
        <taxon>Actinomycetota</taxon>
        <taxon>Actinomycetes</taxon>
        <taxon>Mycobacteriales</taxon>
        <taxon>Nocardiaceae</taxon>
        <taxon>Rhodococcus</taxon>
    </lineage>
</organism>
<dbReference type="SMART" id="SM00347">
    <property type="entry name" value="HTH_MARR"/>
    <property type="match status" value="1"/>
</dbReference>
<dbReference type="Gene3D" id="1.10.10.10">
    <property type="entry name" value="Winged helix-like DNA-binding domain superfamily/Winged helix DNA-binding domain"/>
    <property type="match status" value="1"/>
</dbReference>
<dbReference type="InterPro" id="IPR039422">
    <property type="entry name" value="MarR/SlyA-like"/>
</dbReference>
<dbReference type="PRINTS" id="PR00598">
    <property type="entry name" value="HTHMARR"/>
</dbReference>
<dbReference type="InterPro" id="IPR036388">
    <property type="entry name" value="WH-like_DNA-bd_sf"/>
</dbReference>
<reference evidence="2 3" key="1">
    <citation type="submission" date="2016-10" db="EMBL/GenBank/DDBJ databases">
        <authorList>
            <person name="de Groot N.N."/>
        </authorList>
    </citation>
    <scope>NUCLEOTIDE SEQUENCE [LARGE SCALE GENOMIC DNA]</scope>
    <source>
        <strain evidence="2 3">JCM 11308</strain>
    </source>
</reference>
<dbReference type="STRING" id="168276.SAMN05444580_102270"/>
<dbReference type="InterPro" id="IPR000835">
    <property type="entry name" value="HTH_MarR-typ"/>
</dbReference>
<dbReference type="PANTHER" id="PTHR33164:SF106">
    <property type="entry name" value="TRANSCRIPTIONAL REGULATORY PROTEIN"/>
    <property type="match status" value="1"/>
</dbReference>
<keyword evidence="3" id="KW-1185">Reference proteome</keyword>
<sequence length="160" mass="17155">MGVGREPAGDSLATVHRLRALTVDLHLLGAEFARVHGLHPTDVRALICLLDADRGGRTATPGWLAQELHLNSASVTALVDRMEKAGHVRRERDPGDRRRVLLAVTPAAMELGWSFFGPVIANASAALDGYSDAERATVVKFLGDMRSAIEAARPGGDVER</sequence>
<dbReference type="GO" id="GO:0003677">
    <property type="term" value="F:DNA binding"/>
    <property type="evidence" value="ECO:0007669"/>
    <property type="project" value="UniProtKB-KW"/>
</dbReference>
<feature type="domain" description="HTH marR-type" evidence="1">
    <location>
        <begin position="1"/>
        <end position="147"/>
    </location>
</feature>
<dbReference type="Pfam" id="PF12802">
    <property type="entry name" value="MarR_2"/>
    <property type="match status" value="1"/>
</dbReference>
<evidence type="ECO:0000313" key="3">
    <source>
        <dbReference type="Proteomes" id="UP000199417"/>
    </source>
</evidence>
<dbReference type="PANTHER" id="PTHR33164">
    <property type="entry name" value="TRANSCRIPTIONAL REGULATOR, MARR FAMILY"/>
    <property type="match status" value="1"/>
</dbReference>
<dbReference type="AlphaFoldDB" id="A0A1G6R0R0"/>
<gene>
    <name evidence="2" type="ORF">SAMN05444580_102270</name>
</gene>
<dbReference type="PROSITE" id="PS50995">
    <property type="entry name" value="HTH_MARR_2"/>
    <property type="match status" value="1"/>
</dbReference>
<dbReference type="GO" id="GO:0003700">
    <property type="term" value="F:DNA-binding transcription factor activity"/>
    <property type="evidence" value="ECO:0007669"/>
    <property type="project" value="InterPro"/>
</dbReference>
<keyword evidence="2" id="KW-0238">DNA-binding</keyword>
<dbReference type="SUPFAM" id="SSF46785">
    <property type="entry name" value="Winged helix' DNA-binding domain"/>
    <property type="match status" value="1"/>
</dbReference>
<proteinExistence type="predicted"/>
<name>A0A1G6R0R0_9NOCA</name>
<dbReference type="EMBL" id="FNAB01000002">
    <property type="protein sequence ID" value="SDC97635.1"/>
    <property type="molecule type" value="Genomic_DNA"/>
</dbReference>
<dbReference type="Proteomes" id="UP000199417">
    <property type="component" value="Unassembled WGS sequence"/>
</dbReference>
<evidence type="ECO:0000313" key="2">
    <source>
        <dbReference type="EMBL" id="SDC97635.1"/>
    </source>
</evidence>
<protein>
    <submittedName>
        <fullName evidence="2">DNA-binding transcriptional regulator, MarR family</fullName>
    </submittedName>
</protein>
<dbReference type="RefSeq" id="WP_072844034.1">
    <property type="nucleotide sequence ID" value="NZ_FNAB01000002.1"/>
</dbReference>
<accession>A0A1G6R0R0</accession>
<dbReference type="InterPro" id="IPR036390">
    <property type="entry name" value="WH_DNA-bd_sf"/>
</dbReference>
<dbReference type="GO" id="GO:0006950">
    <property type="term" value="P:response to stress"/>
    <property type="evidence" value="ECO:0007669"/>
    <property type="project" value="TreeGrafter"/>
</dbReference>
<evidence type="ECO:0000259" key="1">
    <source>
        <dbReference type="PROSITE" id="PS50995"/>
    </source>
</evidence>